<dbReference type="EMBL" id="JAUCMV010000003">
    <property type="protein sequence ID" value="KAK0408011.1"/>
    <property type="molecule type" value="Genomic_DNA"/>
</dbReference>
<dbReference type="Gene3D" id="3.30.30.110">
    <property type="entry name" value="Antibacterial factor-related peptide"/>
    <property type="match status" value="1"/>
</dbReference>
<dbReference type="InterPro" id="IPR031770">
    <property type="entry name" value="Abf-1/2"/>
</dbReference>
<dbReference type="InterPro" id="IPR038204">
    <property type="entry name" value="Abf-1/2_sf"/>
</dbReference>
<evidence type="ECO:0000256" key="1">
    <source>
        <dbReference type="SAM" id="SignalP"/>
    </source>
</evidence>
<dbReference type="AlphaFoldDB" id="A0AA39HMQ0"/>
<dbReference type="Proteomes" id="UP001175271">
    <property type="component" value="Unassembled WGS sequence"/>
</dbReference>
<keyword evidence="3" id="KW-1185">Reference proteome</keyword>
<organism evidence="2 3">
    <name type="scientific">Steinernema hermaphroditum</name>
    <dbReference type="NCBI Taxonomy" id="289476"/>
    <lineage>
        <taxon>Eukaryota</taxon>
        <taxon>Metazoa</taxon>
        <taxon>Ecdysozoa</taxon>
        <taxon>Nematoda</taxon>
        <taxon>Chromadorea</taxon>
        <taxon>Rhabditida</taxon>
        <taxon>Tylenchina</taxon>
        <taxon>Panagrolaimomorpha</taxon>
        <taxon>Strongyloidoidea</taxon>
        <taxon>Steinernematidae</taxon>
        <taxon>Steinernema</taxon>
    </lineage>
</organism>
<comment type="caution">
    <text evidence="2">The sequence shown here is derived from an EMBL/GenBank/DDBJ whole genome shotgun (WGS) entry which is preliminary data.</text>
</comment>
<feature type="signal peptide" evidence="1">
    <location>
        <begin position="1"/>
        <end position="19"/>
    </location>
</feature>
<dbReference type="Pfam" id="PF16839">
    <property type="entry name" value="Antimicrobial25"/>
    <property type="match status" value="1"/>
</dbReference>
<reference evidence="2" key="1">
    <citation type="submission" date="2023-06" db="EMBL/GenBank/DDBJ databases">
        <title>Genomic analysis of the entomopathogenic nematode Steinernema hermaphroditum.</title>
        <authorList>
            <person name="Schwarz E.M."/>
            <person name="Heppert J.K."/>
            <person name="Baniya A."/>
            <person name="Schwartz H.T."/>
            <person name="Tan C.-H."/>
            <person name="Antoshechkin I."/>
            <person name="Sternberg P.W."/>
            <person name="Goodrich-Blair H."/>
            <person name="Dillman A.R."/>
        </authorList>
    </citation>
    <scope>NUCLEOTIDE SEQUENCE</scope>
    <source>
        <strain evidence="2">PS9179</strain>
        <tissue evidence="2">Whole animal</tissue>
    </source>
</reference>
<keyword evidence="1" id="KW-0732">Signal</keyword>
<evidence type="ECO:0008006" key="4">
    <source>
        <dbReference type="Google" id="ProtNLM"/>
    </source>
</evidence>
<protein>
    <recommendedName>
        <fullName evidence="4">Invertebrate defensins family profile domain-containing protein</fullName>
    </recommendedName>
</protein>
<accession>A0AA39HMQ0</accession>
<sequence>MKTFIILFVLLFVCDITAGMSCYGGRAGCVASCNMQNCGTGYCSEYGGTCVCSRCARGSNWRKRRAHMLGDADDKNQYVFLDDQ</sequence>
<feature type="chain" id="PRO_5041319180" description="Invertebrate defensins family profile domain-containing protein" evidence="1">
    <location>
        <begin position="20"/>
        <end position="84"/>
    </location>
</feature>
<proteinExistence type="predicted"/>
<evidence type="ECO:0000313" key="2">
    <source>
        <dbReference type="EMBL" id="KAK0408011.1"/>
    </source>
</evidence>
<dbReference type="GO" id="GO:0098542">
    <property type="term" value="P:defense response to other organism"/>
    <property type="evidence" value="ECO:0007669"/>
    <property type="project" value="InterPro"/>
</dbReference>
<name>A0AA39HMQ0_9BILA</name>
<gene>
    <name evidence="2" type="ORF">QR680_003722</name>
</gene>
<evidence type="ECO:0000313" key="3">
    <source>
        <dbReference type="Proteomes" id="UP001175271"/>
    </source>
</evidence>